<dbReference type="NCBIfam" id="TIGR04183">
    <property type="entry name" value="Por_Secre_tail"/>
    <property type="match status" value="1"/>
</dbReference>
<name>A0A2Z4G9R6_9BACT</name>
<proteinExistence type="predicted"/>
<keyword evidence="3" id="KW-1185">Reference proteome</keyword>
<dbReference type="RefSeq" id="WP_111371059.1">
    <property type="nucleotide sequence ID" value="NZ_CP029480.1"/>
</dbReference>
<dbReference type="EMBL" id="CP029480">
    <property type="protein sequence ID" value="AWV97957.1"/>
    <property type="molecule type" value="Genomic_DNA"/>
</dbReference>
<accession>A0A2Z4G9R6</accession>
<gene>
    <name evidence="2" type="ORF">DJ013_07150</name>
</gene>
<organism evidence="2 3">
    <name type="scientific">Arcticibacterium luteifluviistationis</name>
    <dbReference type="NCBI Taxonomy" id="1784714"/>
    <lineage>
        <taxon>Bacteria</taxon>
        <taxon>Pseudomonadati</taxon>
        <taxon>Bacteroidota</taxon>
        <taxon>Cytophagia</taxon>
        <taxon>Cytophagales</taxon>
        <taxon>Leadbetterellaceae</taxon>
        <taxon>Arcticibacterium</taxon>
    </lineage>
</organism>
<feature type="domain" description="Secretion system C-terminal sorting" evidence="1">
    <location>
        <begin position="260"/>
        <end position="335"/>
    </location>
</feature>
<reference evidence="2 3" key="1">
    <citation type="submission" date="2018-05" db="EMBL/GenBank/DDBJ databases">
        <title>Complete genome sequence of Arcticibacterium luteifluviistationis SM1504T, a cytophagaceae bacterium isolated from Arctic surface seawater.</title>
        <authorList>
            <person name="Li Y."/>
            <person name="Qin Q.-L."/>
        </authorList>
    </citation>
    <scope>NUCLEOTIDE SEQUENCE [LARGE SCALE GENOMIC DNA]</scope>
    <source>
        <strain evidence="2 3">SM1504</strain>
    </source>
</reference>
<evidence type="ECO:0000313" key="2">
    <source>
        <dbReference type="EMBL" id="AWV97957.1"/>
    </source>
</evidence>
<dbReference type="AlphaFoldDB" id="A0A2Z4G9R6"/>
<dbReference type="Pfam" id="PF18962">
    <property type="entry name" value="Por_Secre_tail"/>
    <property type="match status" value="1"/>
</dbReference>
<dbReference type="KEGG" id="als:DJ013_07150"/>
<protein>
    <recommendedName>
        <fullName evidence="1">Secretion system C-terminal sorting domain-containing protein</fullName>
    </recommendedName>
</protein>
<evidence type="ECO:0000259" key="1">
    <source>
        <dbReference type="Pfam" id="PF18962"/>
    </source>
</evidence>
<sequence>MTAVGCNDGVSWYESGSSSSFASTTSVVLSPAITTGYYAVCESPGATCPSIESDEEPIIVKAVPTITDILAPSCNDGSISMMAIQTSRGSSSTVSVSNGLTASFDNDGRENDSRTVWVIENIPNSTNFTVTVNENGCETSKSYSSSDCSAAAPSSFPLELLSFTGKKVDETTELEWIVSDEIGVSHFNIERSFDAISFERIGKENAQNLLEKHSYTFIDKSPKERINYYRLKSNDLDGATSYSKIIAIDFRETDALKWSLYPNPVEVGSTEISVKTKTGTKDLTFRLLNISGIGIKINSSKTSSTEYKVEFGNIPAGTYFLQAENSEDVSTKKFIKLH</sequence>
<dbReference type="OrthoDB" id="1466765at2"/>
<dbReference type="Proteomes" id="UP000249873">
    <property type="component" value="Chromosome"/>
</dbReference>
<evidence type="ECO:0000313" key="3">
    <source>
        <dbReference type="Proteomes" id="UP000249873"/>
    </source>
</evidence>
<dbReference type="InterPro" id="IPR026444">
    <property type="entry name" value="Secre_tail"/>
</dbReference>